<evidence type="ECO:0000313" key="1">
    <source>
        <dbReference type="Proteomes" id="UP000887574"/>
    </source>
</evidence>
<dbReference type="WBParaSite" id="jg6772">
    <property type="protein sequence ID" value="jg6772"/>
    <property type="gene ID" value="jg6772"/>
</dbReference>
<proteinExistence type="predicted"/>
<accession>A0A915EIS8</accession>
<dbReference type="Proteomes" id="UP000887574">
    <property type="component" value="Unplaced"/>
</dbReference>
<reference evidence="2" key="1">
    <citation type="submission" date="2022-11" db="UniProtKB">
        <authorList>
            <consortium name="WormBaseParasite"/>
        </authorList>
    </citation>
    <scope>IDENTIFICATION</scope>
</reference>
<name>A0A915EIS8_9BILA</name>
<evidence type="ECO:0000313" key="2">
    <source>
        <dbReference type="WBParaSite" id="jg6772"/>
    </source>
</evidence>
<keyword evidence="1" id="KW-1185">Reference proteome</keyword>
<organism evidence="1 2">
    <name type="scientific">Ditylenchus dipsaci</name>
    <dbReference type="NCBI Taxonomy" id="166011"/>
    <lineage>
        <taxon>Eukaryota</taxon>
        <taxon>Metazoa</taxon>
        <taxon>Ecdysozoa</taxon>
        <taxon>Nematoda</taxon>
        <taxon>Chromadorea</taxon>
        <taxon>Rhabditida</taxon>
        <taxon>Tylenchina</taxon>
        <taxon>Tylenchomorpha</taxon>
        <taxon>Sphaerularioidea</taxon>
        <taxon>Anguinidae</taxon>
        <taxon>Anguininae</taxon>
        <taxon>Ditylenchus</taxon>
    </lineage>
</organism>
<sequence length="201" mass="22220">MSKESAAISVSIIESSSNPSAELDMALSVFGELSISSPCSKETKLEKKPSEMNRKGRQLEALSSLINICKRSHSRHSDVVSQRFLPYNVAMVIRRTKSAQSAKRSRLGQEESHLANLNAIRLEGCAFQGSLPPVSCHGKKSTSGDGKPCWLQYRDEQQNQSETSPALQSESDFEVDELSEYFDAFVTVKMKMSSQAESMYA</sequence>
<protein>
    <submittedName>
        <fullName evidence="2">Oxidative stress-responsive protein 1</fullName>
    </submittedName>
</protein>
<dbReference type="AlphaFoldDB" id="A0A915EIS8"/>